<proteinExistence type="predicted"/>
<dbReference type="AlphaFoldDB" id="A0A437QYY5"/>
<feature type="domain" description="N,N-dimethylformamidase beta subunit-like C-terminal" evidence="1">
    <location>
        <begin position="261"/>
        <end position="693"/>
    </location>
</feature>
<dbReference type="InterPro" id="IPR046540">
    <property type="entry name" value="DMFA2_C"/>
</dbReference>
<dbReference type="EMBL" id="SADE01000001">
    <property type="protein sequence ID" value="RVU39722.1"/>
    <property type="molecule type" value="Genomic_DNA"/>
</dbReference>
<dbReference type="InterPro" id="IPR013320">
    <property type="entry name" value="ConA-like_dom_sf"/>
</dbReference>
<dbReference type="OrthoDB" id="505641at2"/>
<evidence type="ECO:0000313" key="2">
    <source>
        <dbReference type="EMBL" id="RVU39722.1"/>
    </source>
</evidence>
<name>A0A437QYY5_9PROT</name>
<gene>
    <name evidence="2" type="ORF">EOI86_02895</name>
</gene>
<dbReference type="Pfam" id="PF20254">
    <property type="entry name" value="DMFA2_C"/>
    <property type="match status" value="1"/>
</dbReference>
<comment type="caution">
    <text evidence="2">The sequence shown here is derived from an EMBL/GenBank/DDBJ whole genome shotgun (WGS) entry which is preliminary data.</text>
</comment>
<dbReference type="SUPFAM" id="SSF49899">
    <property type="entry name" value="Concanavalin A-like lectins/glucanases"/>
    <property type="match status" value="1"/>
</dbReference>
<keyword evidence="3" id="KW-1185">Reference proteome</keyword>
<evidence type="ECO:0000259" key="1">
    <source>
        <dbReference type="Pfam" id="PF20254"/>
    </source>
</evidence>
<evidence type="ECO:0000313" key="3">
    <source>
        <dbReference type="Proteomes" id="UP000287447"/>
    </source>
</evidence>
<accession>A0A437QYY5</accession>
<dbReference type="Proteomes" id="UP000287447">
    <property type="component" value="Unassembled WGS sequence"/>
</dbReference>
<sequence length="711" mass="78534">MTHQFPRIPVIGYCDPLSVRAGGTVSFKVSASGEGDFSARLMRSICADPNPAGPGIVEEEVEASINADYPARRQGFNPGSYGIVQTGPAIPDDVTFTAKIWPTLPGAGEQVIMSLSGVDLFLDEKGALAGRAGDTVVTTGRKLSPRKWYLARLSYDCSTGKLSVEETPKDLWGEPALGEGNAKGFEPQLGGAMLIAAALRDGHADRHFDGKIEAPTVYAADSADSRKLAARWDFAKATSSLRIEDVGPHGLHGRLVNHPARAMTGYDWDGSEMNWRHKPEHYGAIHFHRDDIYDFGWETDIEWTVPDDLPSGIYVLRITQGEYEDAIPFFVCPPKGKRSADLCVLVSTFTYTIYGNHSRPDFKPEWKEKFSRWNGYPWNPAEYEELGCSTYNFHKDGSGVCHCSHLRPLLNTRPGYITMGYGDSSGLRHFQADSHLIWWLHEKGIPFDIVTDRELHDEGVDAVKGYKAVTTGSHPEYHTPKTLDALLDYRNGGGKFMYLGGNGFYWRVAVHPEEEGIIEIRRAEGGIRAWAAEPGEYFMAFDGGYGGLWRRNGRPPQHLAGVGFTSQGQFEGTYYRRTEDSRSADMAWVFEGVEGDILGDFGFSGGGAAGYELDRVDVRLGSPENVRILAISENHPDSFVLVPEELLTHITTWANQPMEELIRADMSYFDVPGGGAVFSVGSITFCGSLPWNGGDNNISRIMENVIRRFTA</sequence>
<reference evidence="3" key="1">
    <citation type="submission" date="2019-01" db="EMBL/GenBank/DDBJ databases">
        <title>Gri0909 isolated from a small marine red alga.</title>
        <authorList>
            <person name="Kim J."/>
            <person name="Jeong S.E."/>
            <person name="Jeon C.O."/>
        </authorList>
    </citation>
    <scope>NUCLEOTIDE SEQUENCE [LARGE SCALE GENOMIC DNA]</scope>
    <source>
        <strain evidence="3">Gri0909</strain>
    </source>
</reference>
<organism evidence="2 3">
    <name type="scientific">Hwanghaeella grinnelliae</name>
    <dbReference type="NCBI Taxonomy" id="2500179"/>
    <lineage>
        <taxon>Bacteria</taxon>
        <taxon>Pseudomonadati</taxon>
        <taxon>Pseudomonadota</taxon>
        <taxon>Alphaproteobacteria</taxon>
        <taxon>Rhodospirillales</taxon>
        <taxon>Rhodospirillaceae</taxon>
        <taxon>Hwanghaeella</taxon>
    </lineage>
</organism>
<protein>
    <submittedName>
        <fullName evidence="2">N,N-dimethylformamidase large subunit</fullName>
    </submittedName>
</protein>